<dbReference type="Proteomes" id="UP000031802">
    <property type="component" value="Unassembled WGS sequence"/>
</dbReference>
<dbReference type="EMBL" id="JJMU01000001">
    <property type="protein sequence ID" value="KGE16168.1"/>
    <property type="molecule type" value="Genomic_DNA"/>
</dbReference>
<reference evidence="1 2" key="2">
    <citation type="journal article" date="2015" name="PLoS ONE">
        <title>Whole-Genome Optical Mapping and Finished Genome Sequence of Sphingobacterium deserti sp. nov., a New Species Isolated from the Western Desert of China.</title>
        <authorList>
            <person name="Teng C."/>
            <person name="Zhou Z."/>
            <person name="Molnar I."/>
            <person name="Li X."/>
            <person name="Tang R."/>
            <person name="Chen M."/>
            <person name="Wang L."/>
            <person name="Su S."/>
            <person name="Zhang W."/>
            <person name="Lin M."/>
        </authorList>
    </citation>
    <scope>NUCLEOTIDE SEQUENCE [LARGE SCALE GENOMIC DNA]</scope>
    <source>
        <strain evidence="2">ACCC05744</strain>
    </source>
</reference>
<name>A0A0B8T5W6_9SPHI</name>
<evidence type="ECO:0000313" key="1">
    <source>
        <dbReference type="EMBL" id="KGE16168.1"/>
    </source>
</evidence>
<dbReference type="AlphaFoldDB" id="A0A0B8T5W6"/>
<proteinExistence type="predicted"/>
<reference evidence="2" key="1">
    <citation type="submission" date="2014-04" db="EMBL/GenBank/DDBJ databases">
        <title>Whole-Genome optical mapping and complete genome sequence of Sphingobacterium deserti sp. nov., a new spaces isolated from desert in the west of China.</title>
        <authorList>
            <person name="Teng C."/>
            <person name="Zhou Z."/>
            <person name="Li X."/>
            <person name="Chen M."/>
            <person name="Lin M."/>
            <person name="Wang L."/>
            <person name="Su S."/>
            <person name="Zhang C."/>
            <person name="Zhang W."/>
        </authorList>
    </citation>
    <scope>NUCLEOTIDE SEQUENCE [LARGE SCALE GENOMIC DNA]</scope>
    <source>
        <strain evidence="2">ACCC05744</strain>
    </source>
</reference>
<organism evidence="1 2">
    <name type="scientific">Sphingobacterium deserti</name>
    <dbReference type="NCBI Taxonomy" id="1229276"/>
    <lineage>
        <taxon>Bacteria</taxon>
        <taxon>Pseudomonadati</taxon>
        <taxon>Bacteroidota</taxon>
        <taxon>Sphingobacteriia</taxon>
        <taxon>Sphingobacteriales</taxon>
        <taxon>Sphingobacteriaceae</taxon>
        <taxon>Sphingobacterium</taxon>
    </lineage>
</organism>
<comment type="caution">
    <text evidence="1">The sequence shown here is derived from an EMBL/GenBank/DDBJ whole genome shotgun (WGS) entry which is preliminary data.</text>
</comment>
<evidence type="ECO:0000313" key="2">
    <source>
        <dbReference type="Proteomes" id="UP000031802"/>
    </source>
</evidence>
<keyword evidence="2" id="KW-1185">Reference proteome</keyword>
<accession>A0A0B8T5W6</accession>
<dbReference type="PATRIC" id="fig|1229276.3.peg.2"/>
<protein>
    <submittedName>
        <fullName evidence="1">Uncharacterized protein</fullName>
    </submittedName>
</protein>
<dbReference type="RefSeq" id="WP_037494057.1">
    <property type="nucleotide sequence ID" value="NZ_JJMU01000001.1"/>
</dbReference>
<sequence length="198" mass="21955">MRTLFLLCAGFLTTCSIAQERKDFYVTPSQDTVWGELIGPSIMAMKFQRASDGEKITLREKDFILAKSYKTNKTYIATFFDDDEKRKHPTVFVSRSKGPIYLIKRRRMGAAPGGYPGVGVGVTIGGNDVYLYKEENGCVVYINTAATLGSKHSDSLYQLKAMMGDDPHTVQSIDALIGQKMSLKTLTEIVDTYNAGKP</sequence>
<gene>
    <name evidence="1" type="ORF">DI53_0001</name>
</gene>